<dbReference type="OrthoDB" id="9811483at2"/>
<dbReference type="NCBIfam" id="TIGR03061">
    <property type="entry name" value="pip_yhgE_Nterm"/>
    <property type="match status" value="1"/>
</dbReference>
<dbReference type="NCBIfam" id="TIGR03057">
    <property type="entry name" value="xxxLxxG_by_4"/>
    <property type="match status" value="3"/>
</dbReference>
<dbReference type="Gene3D" id="3.40.1710.10">
    <property type="entry name" value="abc type-2 transporter like domain"/>
    <property type="match status" value="1"/>
</dbReference>
<evidence type="ECO:0000256" key="6">
    <source>
        <dbReference type="SAM" id="Phobius"/>
    </source>
</evidence>
<dbReference type="AlphaFoldDB" id="D3PUI0"/>
<dbReference type="EMBL" id="CP001778">
    <property type="protein sequence ID" value="ADD42993.1"/>
    <property type="molecule type" value="Genomic_DNA"/>
</dbReference>
<dbReference type="STRING" id="446470.Snas_3327"/>
<accession>D3PUI0</accession>
<dbReference type="KEGG" id="sna:Snas_3327"/>
<feature type="transmembrane region" description="Helical" evidence="6">
    <location>
        <begin position="502"/>
        <end position="525"/>
    </location>
</feature>
<evidence type="ECO:0000256" key="4">
    <source>
        <dbReference type="ARBA" id="ARBA00023136"/>
    </source>
</evidence>
<evidence type="ECO:0000256" key="1">
    <source>
        <dbReference type="ARBA" id="ARBA00004141"/>
    </source>
</evidence>
<comment type="subcellular location">
    <subcellularLocation>
        <location evidence="1">Membrane</location>
        <topology evidence="1">Multi-pass membrane protein</topology>
    </subcellularLocation>
</comment>
<dbReference type="RefSeq" id="WP_013018564.1">
    <property type="nucleotide sequence ID" value="NC_013947.1"/>
</dbReference>
<feature type="transmembrane region" description="Helical" evidence="6">
    <location>
        <begin position="564"/>
        <end position="586"/>
    </location>
</feature>
<dbReference type="InterPro" id="IPR051328">
    <property type="entry name" value="T7SS_ABC-Transporter"/>
</dbReference>
<dbReference type="GO" id="GO:0016020">
    <property type="term" value="C:membrane"/>
    <property type="evidence" value="ECO:0007669"/>
    <property type="project" value="UniProtKB-SubCell"/>
</dbReference>
<dbReference type="PANTHER" id="PTHR43077:SF10">
    <property type="entry name" value="TRANSPORT PERMEASE PROTEIN"/>
    <property type="match status" value="1"/>
</dbReference>
<dbReference type="Gene3D" id="1.10.287.950">
    <property type="entry name" value="Methyl-accepting chemotaxis protein"/>
    <property type="match status" value="1"/>
</dbReference>
<dbReference type="InterPro" id="IPR023908">
    <property type="entry name" value="xxxLxxG_rpt"/>
</dbReference>
<sequence>MFTPFADSARAIASGPLTWKTWTGLIVLPLLVMGSLTWALSAIDADHGTATAAVVNNDKPVKVKGQTIPLGRELAGDLTHNDDSSYDWVLTDAEDAKTGLAEGEYAAVVTIPENFSARGTSAATAEPLDADRAILEVETTDAAGVADPMVSEDVALSTTRSLDKQVVETYLDNVYIAFNTIHDKLEQAATGANRLADGTGELKSGAAKLSDGADTLADATGKLKSGAGELAGGLGDAESATAKLPELTKQLAEGADKVADGNEKLADTVVPLANKIIKAIDALPSATDAADKFQKFAARCDANGGNAKFCDDLQKAADTFSDNASAIDEGIDSVRSNVVDTRDAIKKLAAGARKVADGNAKLAEKAAPLAEGIADAADGARQLSGGASKIDKGAGQLSSGADRLSDGASQVDEGARELAEGLLSGLDAIPNYTDEERDHLKTVAADPTAATMNGTPFNTLSITLFAALALWALALAVYIVTRAVPGQILTSREPSWRIIIRAALPGACAAALAALAITAIAWPVLELSPARALTFGAVALLAALAFTVVNQAAVAIFGRAGRMASLAVLVLTAALGIVSTVPSPLYDLAGYLPTHGAIIALRAAASGGAGLTEGVTQLAVWLGIGAVAAVIVTDRRRYLSPRRLRLAQT</sequence>
<keyword evidence="8" id="KW-1185">Reference proteome</keyword>
<feature type="transmembrane region" description="Helical" evidence="6">
    <location>
        <begin position="537"/>
        <end position="557"/>
    </location>
</feature>
<keyword evidence="2 6" id="KW-0812">Transmembrane</keyword>
<proteinExistence type="predicted"/>
<feature type="region of interest" description="Disordered" evidence="5">
    <location>
        <begin position="385"/>
        <end position="410"/>
    </location>
</feature>
<dbReference type="Proteomes" id="UP000000844">
    <property type="component" value="Chromosome"/>
</dbReference>
<dbReference type="PANTHER" id="PTHR43077">
    <property type="entry name" value="TRANSPORT PERMEASE YVFS-RELATED"/>
    <property type="match status" value="1"/>
</dbReference>
<dbReference type="HOGENOM" id="CLU_004534_1_1_11"/>
<gene>
    <name evidence="7" type="ordered locus">Snas_3327</name>
</gene>
<evidence type="ECO:0000256" key="5">
    <source>
        <dbReference type="SAM" id="MobiDB-lite"/>
    </source>
</evidence>
<dbReference type="SUPFAM" id="SSF58104">
    <property type="entry name" value="Methyl-accepting chemotaxis protein (MCP) signaling domain"/>
    <property type="match status" value="1"/>
</dbReference>
<organism evidence="7 8">
    <name type="scientific">Stackebrandtia nassauensis (strain DSM 44728 / CIP 108903 / NRRL B-16338 / NBRC 102104 / LLR-40K-21)</name>
    <dbReference type="NCBI Taxonomy" id="446470"/>
    <lineage>
        <taxon>Bacteria</taxon>
        <taxon>Bacillati</taxon>
        <taxon>Actinomycetota</taxon>
        <taxon>Actinomycetes</taxon>
        <taxon>Glycomycetales</taxon>
        <taxon>Glycomycetaceae</taxon>
        <taxon>Stackebrandtia</taxon>
    </lineage>
</organism>
<protein>
    <submittedName>
        <fullName evidence="7">YhgE/Pip N-terminal domain protein</fullName>
    </submittedName>
</protein>
<dbReference type="eggNOG" id="COG1511">
    <property type="taxonomic scope" value="Bacteria"/>
</dbReference>
<reference evidence="7 8" key="1">
    <citation type="journal article" date="2009" name="Stand. Genomic Sci.">
        <title>Complete genome sequence of Stackebrandtia nassauensis type strain (LLR-40K-21).</title>
        <authorList>
            <person name="Munk C."/>
            <person name="Lapidus A."/>
            <person name="Copeland A."/>
            <person name="Jando M."/>
            <person name="Mayilraj S."/>
            <person name="Glavina Del Rio T."/>
            <person name="Nolan M."/>
            <person name="Chen F."/>
            <person name="Lucas S."/>
            <person name="Tice H."/>
            <person name="Cheng J.F."/>
            <person name="Han C."/>
            <person name="Detter J.C."/>
            <person name="Bruce D."/>
            <person name="Goodwin L."/>
            <person name="Chain P."/>
            <person name="Pitluck S."/>
            <person name="Goker M."/>
            <person name="Ovchinikova G."/>
            <person name="Pati A."/>
            <person name="Ivanova N."/>
            <person name="Mavromatis K."/>
            <person name="Chen A."/>
            <person name="Palaniappan K."/>
            <person name="Land M."/>
            <person name="Hauser L."/>
            <person name="Chang Y.J."/>
            <person name="Jeffries C.D."/>
            <person name="Bristow J."/>
            <person name="Eisen J.A."/>
            <person name="Markowitz V."/>
            <person name="Hugenholtz P."/>
            <person name="Kyrpides N.C."/>
            <person name="Klenk H.P."/>
        </authorList>
    </citation>
    <scope>NUCLEOTIDE SEQUENCE [LARGE SCALE GENOMIC DNA]</scope>
    <source>
        <strain evidence="8">DSM 44728 / CIP 108903 / NRRL B-16338 / NBRC 102104 / LLR-40K-21</strain>
    </source>
</reference>
<feature type="transmembrane region" description="Helical" evidence="6">
    <location>
        <begin position="460"/>
        <end position="481"/>
    </location>
</feature>
<evidence type="ECO:0000313" key="7">
    <source>
        <dbReference type="EMBL" id="ADD42993.1"/>
    </source>
</evidence>
<name>D3PUI0_STANL</name>
<dbReference type="InterPro" id="IPR017500">
    <property type="entry name" value="Phage_infect_YhgE_N"/>
</dbReference>
<evidence type="ECO:0000313" key="8">
    <source>
        <dbReference type="Proteomes" id="UP000000844"/>
    </source>
</evidence>
<evidence type="ECO:0000256" key="3">
    <source>
        <dbReference type="ARBA" id="ARBA00022989"/>
    </source>
</evidence>
<evidence type="ECO:0000256" key="2">
    <source>
        <dbReference type="ARBA" id="ARBA00022692"/>
    </source>
</evidence>
<keyword evidence="4 6" id="KW-0472">Membrane</keyword>
<feature type="transmembrane region" description="Helical" evidence="6">
    <location>
        <begin position="615"/>
        <end position="633"/>
    </location>
</feature>
<keyword evidence="3 6" id="KW-1133">Transmembrane helix</keyword>